<accession>A0AAE1JAB3</accession>
<dbReference type="PANTHER" id="PTHR31694">
    <property type="entry name" value="DESICCATION-LIKE PROTEIN"/>
    <property type="match status" value="1"/>
</dbReference>
<keyword evidence="1" id="KW-0732">Signal</keyword>
<reference evidence="2" key="1">
    <citation type="submission" date="2023-10" db="EMBL/GenBank/DDBJ databases">
        <title>Chromosome-level genome of the transformable northern wattle, Acacia crassicarpa.</title>
        <authorList>
            <person name="Massaro I."/>
            <person name="Sinha N.R."/>
            <person name="Poethig S."/>
            <person name="Leichty A.R."/>
        </authorList>
    </citation>
    <scope>NUCLEOTIDE SEQUENCE</scope>
    <source>
        <strain evidence="2">Acra3RX</strain>
        <tissue evidence="2">Leaf</tissue>
    </source>
</reference>
<keyword evidence="3" id="KW-1185">Reference proteome</keyword>
<sequence>MNIAFLSFLLLLVTASNASITMNNDKDLLEFPLNLEFLEAEFFLYGALGRGLDSAAPELTEGGPPPVGARLAKLGFLVRDIIIQFAYQEVGHLRAIKHTVRGFPRPLLNVSKEAFAEVMNSAFGRSLHPPFDPYANEINYLLASYVIPYVGLTGYVGANPLLQNSTSKALVAGLLGVESGQDAVIRTLLYERRQVPVAPYGVSVVEFTNRISELRNKLGKKGLKDEGLIVPKSLGAEGRIEGNVLAGDKFSLAYGRSPKEVLRIVYGDGDEHRVRNLGDLIMLNNRIA</sequence>
<evidence type="ECO:0000256" key="1">
    <source>
        <dbReference type="SAM" id="SignalP"/>
    </source>
</evidence>
<comment type="caution">
    <text evidence="2">The sequence shown here is derived from an EMBL/GenBank/DDBJ whole genome shotgun (WGS) entry which is preliminary data.</text>
</comment>
<feature type="chain" id="PRO_5042208531" description="Desiccation-related protein PCC13-62" evidence="1">
    <location>
        <begin position="19"/>
        <end position="288"/>
    </location>
</feature>
<dbReference type="AlphaFoldDB" id="A0AAE1JAB3"/>
<evidence type="ECO:0008006" key="4">
    <source>
        <dbReference type="Google" id="ProtNLM"/>
    </source>
</evidence>
<feature type="signal peptide" evidence="1">
    <location>
        <begin position="1"/>
        <end position="18"/>
    </location>
</feature>
<protein>
    <recommendedName>
        <fullName evidence="4">Desiccation-related protein PCC13-62</fullName>
    </recommendedName>
</protein>
<dbReference type="InterPro" id="IPR052965">
    <property type="entry name" value="Pigment-catalase-like"/>
</dbReference>
<proteinExistence type="predicted"/>
<gene>
    <name evidence="2" type="ORF">QN277_026923</name>
</gene>
<dbReference type="PANTHER" id="PTHR31694:SF12">
    <property type="entry name" value="DESICCATION-LIKE PROTEIN"/>
    <property type="match status" value="1"/>
</dbReference>
<organism evidence="2 3">
    <name type="scientific">Acacia crassicarpa</name>
    <name type="common">northern wattle</name>
    <dbReference type="NCBI Taxonomy" id="499986"/>
    <lineage>
        <taxon>Eukaryota</taxon>
        <taxon>Viridiplantae</taxon>
        <taxon>Streptophyta</taxon>
        <taxon>Embryophyta</taxon>
        <taxon>Tracheophyta</taxon>
        <taxon>Spermatophyta</taxon>
        <taxon>Magnoliopsida</taxon>
        <taxon>eudicotyledons</taxon>
        <taxon>Gunneridae</taxon>
        <taxon>Pentapetalae</taxon>
        <taxon>rosids</taxon>
        <taxon>fabids</taxon>
        <taxon>Fabales</taxon>
        <taxon>Fabaceae</taxon>
        <taxon>Caesalpinioideae</taxon>
        <taxon>mimosoid clade</taxon>
        <taxon>Acacieae</taxon>
        <taxon>Acacia</taxon>
    </lineage>
</organism>
<name>A0AAE1JAB3_9FABA</name>
<evidence type="ECO:0000313" key="3">
    <source>
        <dbReference type="Proteomes" id="UP001293593"/>
    </source>
</evidence>
<dbReference type="EMBL" id="JAWXYG010000008">
    <property type="protein sequence ID" value="KAK4265938.1"/>
    <property type="molecule type" value="Genomic_DNA"/>
</dbReference>
<dbReference type="Pfam" id="PF13668">
    <property type="entry name" value="Ferritin_2"/>
    <property type="match status" value="1"/>
</dbReference>
<dbReference type="Proteomes" id="UP001293593">
    <property type="component" value="Unassembled WGS sequence"/>
</dbReference>
<evidence type="ECO:0000313" key="2">
    <source>
        <dbReference type="EMBL" id="KAK4265938.1"/>
    </source>
</evidence>